<organism evidence="1 2">
    <name type="scientific">Fusarium solani subsp. cucurbitae</name>
    <name type="common">Neocosmosporum cucurbitae</name>
    <dbReference type="NCBI Taxonomy" id="2747967"/>
    <lineage>
        <taxon>Eukaryota</taxon>
        <taxon>Fungi</taxon>
        <taxon>Dikarya</taxon>
        <taxon>Ascomycota</taxon>
        <taxon>Pezizomycotina</taxon>
        <taxon>Sordariomycetes</taxon>
        <taxon>Hypocreomycetidae</taxon>
        <taxon>Hypocreales</taxon>
        <taxon>Nectriaceae</taxon>
        <taxon>Fusarium</taxon>
        <taxon>Fusarium solani species complex</taxon>
    </lineage>
</organism>
<keyword evidence="2" id="KW-1185">Reference proteome</keyword>
<protein>
    <submittedName>
        <fullName evidence="1">Uncharacterized protein</fullName>
    </submittedName>
</protein>
<dbReference type="EMBL" id="CP090036">
    <property type="protein sequence ID" value="UPK98412.1"/>
    <property type="molecule type" value="Genomic_DNA"/>
</dbReference>
<sequence>MPRMRASSSSRSSHRGRGGRASRARTSARGASSSSSSRATTTRQQTPSKRSRASRRTPGSLPQTHFSPRHNLGSVAHAVTSSVALPTLPSEDNAQARSSSEPIQHEIVMAIDMKNSSTMGCAYFSTTDGVLHLSEDIPMATLDVAEQFLFHVEPTTVLISARGPEEFQQYVEKATIPADASGGIIFRGLQSSEFSTESARDRLISLQSDSLSPTGIIFSTSASDELSGTIAGLDQPEAPAFRSLRCGGCLNMSNQVSIGCAGAVLGDLQRRRSTGFLPDGQVSGVLFRVRDARMFSLSSYMFVSADALHALQIVQTELHPNSQAWGPNLSKSSSKESLSVYGLFYQSACTPQGRTQLRQLFLRPILDLGLIRERQRTISVLLQPNNAEMMAHMTSILRKIQNLRPAFTFLRKGIEFLSAGQSFNKGVWATIQHFTTQGLALREVLGNLNGGTELALFRKVVDSLHPAVLVAVGEMIYKTIDFQQTKIRQRSSVKQGADLQLDELKRSYAGLDSVLLETKDRMQADIPEWAHSHVNSCLFLPQLGFVTSVELDPVTGSSMYGGEGTPEGGWEKVFTGEMGACYKNTHMCELDQEYGDLHGQLADREVEVIHDLANRILEHEEILILASDRCGELDAIHALALGAEKYNWRAPTVVDDNVIQIKGGRHPLQELVVPAFVPNDCHLASGPVDQAHLEEDSSPALILTGPNHSGKSVYLKQVAIIVYLAHIGSFVPASQATIGLTDKILTCISPRESMSGGESAFARDMKQAALSTRTSTSRSLVLVDEFGKGTNGDDGSGLLAALLDHFLSLNQDCPRLLVATHFHEIFEGGYLCRHEGGFRLAHMDVRVDWDAAQTEDQVTYLFTLAFGHSTSSFGGRCAALNGVPSAVVERAESIAQLLARNEDLGELCTRLSRAEEEQLEEAETAARLFLSESFERDEAGQGNNWQEGRRSMKQLLYDMLSMGE</sequence>
<gene>
    <name evidence="1" type="ORF">LCI18_009347</name>
</gene>
<dbReference type="Proteomes" id="UP000830768">
    <property type="component" value="Chromosome 8"/>
</dbReference>
<evidence type="ECO:0000313" key="1">
    <source>
        <dbReference type="EMBL" id="UPK98412.1"/>
    </source>
</evidence>
<reference evidence="1" key="1">
    <citation type="submission" date="2021-11" db="EMBL/GenBank/DDBJ databases">
        <title>Fusarium solani-melongenae Genome sequencing and assembly.</title>
        <authorList>
            <person name="Xie S."/>
            <person name="Huang L."/>
            <person name="Zhang X."/>
        </authorList>
    </citation>
    <scope>NUCLEOTIDE SEQUENCE</scope>
    <source>
        <strain evidence="1">CRI 24-3</strain>
    </source>
</reference>
<accession>A0ACD3ZB97</accession>
<name>A0ACD3ZB97_FUSSC</name>
<evidence type="ECO:0000313" key="2">
    <source>
        <dbReference type="Proteomes" id="UP000830768"/>
    </source>
</evidence>
<proteinExistence type="predicted"/>